<protein>
    <submittedName>
        <fullName evidence="1">Uncharacterized protein</fullName>
    </submittedName>
</protein>
<sequence>MDRPPPSNDDDGSLEGNATARRLAAAKYLLHLMRDPEARQRAIDRLGFDPVEKAAELMREKLGFDPDDYQGQDELANDA</sequence>
<evidence type="ECO:0000313" key="2">
    <source>
        <dbReference type="Proteomes" id="UP000515377"/>
    </source>
</evidence>
<geneLocation type="plasmid" evidence="1 2">
    <name>pSYA3-1</name>
</geneLocation>
<dbReference type="EMBL" id="CP060124">
    <property type="protein sequence ID" value="QNG49569.1"/>
    <property type="molecule type" value="Genomic_DNA"/>
</dbReference>
<name>A0A9X7YGC9_SPHYA</name>
<accession>A0A9X7YGC9</accession>
<organism evidence="1 2">
    <name type="scientific">Sphingobium yanoikuyae</name>
    <name type="common">Sphingomonas yanoikuyae</name>
    <dbReference type="NCBI Taxonomy" id="13690"/>
    <lineage>
        <taxon>Bacteria</taxon>
        <taxon>Pseudomonadati</taxon>
        <taxon>Pseudomonadota</taxon>
        <taxon>Alphaproteobacteria</taxon>
        <taxon>Sphingomonadales</taxon>
        <taxon>Sphingomonadaceae</taxon>
        <taxon>Sphingobium</taxon>
    </lineage>
</organism>
<dbReference type="AlphaFoldDB" id="A0A9X7YGC9"/>
<proteinExistence type="predicted"/>
<dbReference type="Proteomes" id="UP000515377">
    <property type="component" value="Plasmid pSYA3-1"/>
</dbReference>
<keyword evidence="1" id="KW-0614">Plasmid</keyword>
<evidence type="ECO:0000313" key="1">
    <source>
        <dbReference type="EMBL" id="QNG49569.1"/>
    </source>
</evidence>
<gene>
    <name evidence="1" type="ORF">H3V42_32705</name>
</gene>
<reference evidence="1 2" key="1">
    <citation type="submission" date="2020-07" db="EMBL/GenBank/DDBJ databases">
        <title>Whole genome sequence of Sphingobium yanoikuyae A3.</title>
        <authorList>
            <person name="Han S.-S."/>
        </authorList>
    </citation>
    <scope>NUCLEOTIDE SEQUENCE [LARGE SCALE GENOMIC DNA]</scope>
    <source>
        <strain evidence="1 2">A3</strain>
        <plasmid evidence="1 2">pSYA3-1</plasmid>
    </source>
</reference>